<sequence>MTIDRPRLTADDLGAPLGRRATLVQFSSTFCAPCRATRRVLEHLLATEDGVVHVELDVADRTDLGQALEIDVTPTVLVLDAEGVVVRRASGVPSLAQARAAVALADRVVRVG</sequence>
<dbReference type="Gene3D" id="3.40.30.10">
    <property type="entry name" value="Glutaredoxin"/>
    <property type="match status" value="1"/>
</dbReference>
<organism evidence="2 3">
    <name type="scientific">Cellulomonas aerilata</name>
    <dbReference type="NCBI Taxonomy" id="515326"/>
    <lineage>
        <taxon>Bacteria</taxon>
        <taxon>Bacillati</taxon>
        <taxon>Actinomycetota</taxon>
        <taxon>Actinomycetes</taxon>
        <taxon>Micrococcales</taxon>
        <taxon>Cellulomonadaceae</taxon>
        <taxon>Cellulomonas</taxon>
    </lineage>
</organism>
<accession>A0A512DGP4</accession>
<dbReference type="CDD" id="cd02947">
    <property type="entry name" value="TRX_family"/>
    <property type="match status" value="1"/>
</dbReference>
<dbReference type="InterPro" id="IPR013766">
    <property type="entry name" value="Thioredoxin_domain"/>
</dbReference>
<dbReference type="Pfam" id="PF00085">
    <property type="entry name" value="Thioredoxin"/>
    <property type="match status" value="1"/>
</dbReference>
<name>A0A512DGP4_9CELL</name>
<comment type="caution">
    <text evidence="2">The sequence shown here is derived from an EMBL/GenBank/DDBJ whole genome shotgun (WGS) entry which is preliminary data.</text>
</comment>
<dbReference type="Proteomes" id="UP000321181">
    <property type="component" value="Unassembled WGS sequence"/>
</dbReference>
<proteinExistence type="predicted"/>
<keyword evidence="3" id="KW-1185">Reference proteome</keyword>
<dbReference type="SUPFAM" id="SSF52833">
    <property type="entry name" value="Thioredoxin-like"/>
    <property type="match status" value="1"/>
</dbReference>
<feature type="domain" description="Thioredoxin" evidence="1">
    <location>
        <begin position="20"/>
        <end position="91"/>
    </location>
</feature>
<protein>
    <recommendedName>
        <fullName evidence="1">Thioredoxin domain-containing protein</fullName>
    </recommendedName>
</protein>
<dbReference type="InterPro" id="IPR036249">
    <property type="entry name" value="Thioredoxin-like_sf"/>
</dbReference>
<evidence type="ECO:0000259" key="1">
    <source>
        <dbReference type="Pfam" id="PF00085"/>
    </source>
</evidence>
<gene>
    <name evidence="2" type="ORF">CAE01nite_33110</name>
</gene>
<dbReference type="AlphaFoldDB" id="A0A512DGP4"/>
<dbReference type="EMBL" id="BJYY01000021">
    <property type="protein sequence ID" value="GEO35586.1"/>
    <property type="molecule type" value="Genomic_DNA"/>
</dbReference>
<dbReference type="OrthoDB" id="1495530at2"/>
<reference evidence="2 3" key="1">
    <citation type="submission" date="2019-07" db="EMBL/GenBank/DDBJ databases">
        <title>Whole genome shotgun sequence of Cellulomonas aerilata NBRC 106308.</title>
        <authorList>
            <person name="Hosoyama A."/>
            <person name="Uohara A."/>
            <person name="Ohji S."/>
            <person name="Ichikawa N."/>
        </authorList>
    </citation>
    <scope>NUCLEOTIDE SEQUENCE [LARGE SCALE GENOMIC DNA]</scope>
    <source>
        <strain evidence="2 3">NBRC 106308</strain>
    </source>
</reference>
<evidence type="ECO:0000313" key="3">
    <source>
        <dbReference type="Proteomes" id="UP000321181"/>
    </source>
</evidence>
<dbReference type="RefSeq" id="WP_146906623.1">
    <property type="nucleotide sequence ID" value="NZ_BAAARM010000006.1"/>
</dbReference>
<evidence type="ECO:0000313" key="2">
    <source>
        <dbReference type="EMBL" id="GEO35586.1"/>
    </source>
</evidence>